<sequence length="502" mass="54686">MPLGSTATAELAQMARAELAMLAYPDRAWVLPPTGDHTESLFNVVVVGGGQSALAIGARLQRDGVDRVLLLDAAEEGAEGVWDNFARMPELRTPKQLNGMDMGLASLSVQRWYEARYGAAAWECIDRIPRSAWADYLRWYRRTLALPMHNEVKVHNVRPTGSWIAIDAQTPTGPRTYLTRVAVLATGFDGAGEWRVPTLVSDALPPERYNHSADAIDFTRLKGQRVGVLGHGASAFDNAVAALRAGAASVDLCFRRARLPRANPHRHVETAGFMQHFHALPDAVRWQVAQHFREVDQPPPRGSFDAALSLPGFRMRAGCPWNAIRVAEHKGRMEIIVDTPHGALHFDHLICATGQTLDLAARTELRTLAPLVARWRDRHGSAANAPAGQAPYLGPHFEFQEAVPDTAPWVSRVFAFNSAAHVSHGPHCTSISGHKHALPLVVQGITRRLFLDQAAQLVPNLHAYAEAELVMPAGVENDCWPPSAEPSASAEPPSLPTSALAP</sequence>
<feature type="region of interest" description="Disordered" evidence="2">
    <location>
        <begin position="481"/>
        <end position="502"/>
    </location>
</feature>
<evidence type="ECO:0000313" key="3">
    <source>
        <dbReference type="EMBL" id="MDP9901854.1"/>
    </source>
</evidence>
<keyword evidence="1" id="KW-0560">Oxidoreductase</keyword>
<dbReference type="EMBL" id="JAUSRO010000014">
    <property type="protein sequence ID" value="MDP9901854.1"/>
    <property type="molecule type" value="Genomic_DNA"/>
</dbReference>
<reference evidence="3 4" key="1">
    <citation type="submission" date="2023-07" db="EMBL/GenBank/DDBJ databases">
        <title>Sorghum-associated microbial communities from plants grown in Nebraska, USA.</title>
        <authorList>
            <person name="Schachtman D."/>
        </authorList>
    </citation>
    <scope>NUCLEOTIDE SEQUENCE [LARGE SCALE GENOMIC DNA]</scope>
    <source>
        <strain evidence="3 4">DS1607</strain>
    </source>
</reference>
<dbReference type="Proteomes" id="UP001226867">
    <property type="component" value="Unassembled WGS sequence"/>
</dbReference>
<dbReference type="InterPro" id="IPR050982">
    <property type="entry name" value="Auxin_biosynth/cation_transpt"/>
</dbReference>
<dbReference type="SUPFAM" id="SSF51905">
    <property type="entry name" value="FAD/NAD(P)-binding domain"/>
    <property type="match status" value="1"/>
</dbReference>
<comment type="caution">
    <text evidence="3">The sequence shown here is derived from an EMBL/GenBank/DDBJ whole genome shotgun (WGS) entry which is preliminary data.</text>
</comment>
<gene>
    <name evidence="3" type="ORF">J2W36_004124</name>
</gene>
<accession>A0ABT9SBX9</accession>
<protein>
    <submittedName>
        <fullName evidence="3">Cation diffusion facilitator CzcD-associated flavoprotein CzcO</fullName>
    </submittedName>
</protein>
<dbReference type="Pfam" id="PF13738">
    <property type="entry name" value="Pyr_redox_3"/>
    <property type="match status" value="1"/>
</dbReference>
<keyword evidence="4" id="KW-1185">Reference proteome</keyword>
<dbReference type="RefSeq" id="WP_307691620.1">
    <property type="nucleotide sequence ID" value="NZ_JAUSRO010000014.1"/>
</dbReference>
<dbReference type="PANTHER" id="PTHR43539">
    <property type="entry name" value="FLAVIN-BINDING MONOOXYGENASE-LIKE PROTEIN (AFU_ORTHOLOGUE AFUA_4G09220)"/>
    <property type="match status" value="1"/>
</dbReference>
<dbReference type="Gene3D" id="3.50.50.60">
    <property type="entry name" value="FAD/NAD(P)-binding domain"/>
    <property type="match status" value="1"/>
</dbReference>
<evidence type="ECO:0000313" key="4">
    <source>
        <dbReference type="Proteomes" id="UP001226867"/>
    </source>
</evidence>
<name>A0ABT9SBX9_9BURK</name>
<evidence type="ECO:0000256" key="2">
    <source>
        <dbReference type="SAM" id="MobiDB-lite"/>
    </source>
</evidence>
<organism evidence="3 4">
    <name type="scientific">Variovorax ginsengisoli</name>
    <dbReference type="NCBI Taxonomy" id="363844"/>
    <lineage>
        <taxon>Bacteria</taxon>
        <taxon>Pseudomonadati</taxon>
        <taxon>Pseudomonadota</taxon>
        <taxon>Betaproteobacteria</taxon>
        <taxon>Burkholderiales</taxon>
        <taxon>Comamonadaceae</taxon>
        <taxon>Variovorax</taxon>
    </lineage>
</organism>
<dbReference type="PANTHER" id="PTHR43539:SF91">
    <property type="entry name" value="FAD-DEPENDENT URATE HYDROXYLASE"/>
    <property type="match status" value="1"/>
</dbReference>
<evidence type="ECO:0000256" key="1">
    <source>
        <dbReference type="ARBA" id="ARBA00023002"/>
    </source>
</evidence>
<dbReference type="InterPro" id="IPR036188">
    <property type="entry name" value="FAD/NAD-bd_sf"/>
</dbReference>
<proteinExistence type="predicted"/>